<feature type="coiled-coil region" evidence="1">
    <location>
        <begin position="192"/>
        <end position="282"/>
    </location>
</feature>
<feature type="coiled-coil region" evidence="1">
    <location>
        <begin position="346"/>
        <end position="401"/>
    </location>
</feature>
<proteinExistence type="predicted"/>
<protein>
    <submittedName>
        <fullName evidence="2">Uncharacterized protein</fullName>
    </submittedName>
</protein>
<evidence type="ECO:0000313" key="3">
    <source>
        <dbReference type="Proteomes" id="UP001153737"/>
    </source>
</evidence>
<gene>
    <name evidence="2" type="ORF">PHAECO_LOCUS6695</name>
</gene>
<dbReference type="EMBL" id="OU896708">
    <property type="protein sequence ID" value="CAH1155501.1"/>
    <property type="molecule type" value="Genomic_DNA"/>
</dbReference>
<organism evidence="2 3">
    <name type="scientific">Phaedon cochleariae</name>
    <name type="common">Mustard beetle</name>
    <dbReference type="NCBI Taxonomy" id="80249"/>
    <lineage>
        <taxon>Eukaryota</taxon>
        <taxon>Metazoa</taxon>
        <taxon>Ecdysozoa</taxon>
        <taxon>Arthropoda</taxon>
        <taxon>Hexapoda</taxon>
        <taxon>Insecta</taxon>
        <taxon>Pterygota</taxon>
        <taxon>Neoptera</taxon>
        <taxon>Endopterygota</taxon>
        <taxon>Coleoptera</taxon>
        <taxon>Polyphaga</taxon>
        <taxon>Cucujiformia</taxon>
        <taxon>Chrysomeloidea</taxon>
        <taxon>Chrysomelidae</taxon>
        <taxon>Chrysomelinae</taxon>
        <taxon>Chrysomelini</taxon>
        <taxon>Phaedon</taxon>
    </lineage>
</organism>
<evidence type="ECO:0000313" key="2">
    <source>
        <dbReference type="EMBL" id="CAH1155501.1"/>
    </source>
</evidence>
<name>A0A9P0GM78_PHACE</name>
<reference evidence="2" key="1">
    <citation type="submission" date="2022-01" db="EMBL/GenBank/DDBJ databases">
        <authorList>
            <person name="King R."/>
        </authorList>
    </citation>
    <scope>NUCLEOTIDE SEQUENCE</scope>
</reference>
<accession>A0A9P0GM78</accession>
<feature type="coiled-coil region" evidence="1">
    <location>
        <begin position="433"/>
        <end position="536"/>
    </location>
</feature>
<feature type="coiled-coil region" evidence="1">
    <location>
        <begin position="93"/>
        <end position="131"/>
    </location>
</feature>
<sequence>MEYSSDNQYMEPKEYMEDLNNDVNESIEVEDQHTVATVLQNNDAEHTELVEVEELISETNLKLKYHEAETVVQCESKQIILTQESEKTTLLILGEQKKKLLQLINDQQKLAEELKIENEFSHKKIEQSKDELFSMQERVANNEVIVGKLSEFIRGMKSSYDNLNLKNAYYSKKASDQTKKFDNLQSSSRSKIDQLKMKIEEKNRLLNNDNNALQNENLLYKQQIVQQREKLDQLDQQQKHKEMLEKQITSLKVKQRQLEELLAVKKANEEDLERNILQLKKDEAPLIDISNELEKKKSKLCLLSTNIDDIKEILLENHRINESKEKELEIKMQELCGVEDKMGILFEELKDRQSNINLNSELYEEELNSAKKPLDMLNNHISSLKEENNNLKLEQDLIIRQYTEKLEEKTQLIAMKCSFEEKLMAEQPIKANIQFLDEHIELEKSKVDKYQAKIEELSKDNYVHDLTKNKAYLISSKEYLTDKLENAKAELDTLKTSLSRAHEEQYKSEEDIEKKLKKIENLKKKLLENNKEDIQRPDTPVGILKSTACAKPCPISPKKVQFVGVSSTDSSCLSGQGVRENESELFDKLLENFQKHKQTGGHMKKRKLELE</sequence>
<keyword evidence="3" id="KW-1185">Reference proteome</keyword>
<keyword evidence="1" id="KW-0175">Coiled coil</keyword>
<dbReference type="AlphaFoldDB" id="A0A9P0GM78"/>
<reference evidence="2" key="2">
    <citation type="submission" date="2022-10" db="EMBL/GenBank/DDBJ databases">
        <authorList>
            <consortium name="ENA_rothamsted_submissions"/>
            <consortium name="culmorum"/>
            <person name="King R."/>
        </authorList>
    </citation>
    <scope>NUCLEOTIDE SEQUENCE</scope>
</reference>
<dbReference type="Proteomes" id="UP001153737">
    <property type="component" value="Chromosome 2"/>
</dbReference>
<dbReference type="OrthoDB" id="6777163at2759"/>
<evidence type="ECO:0000256" key="1">
    <source>
        <dbReference type="SAM" id="Coils"/>
    </source>
</evidence>